<keyword evidence="9" id="KW-1185">Reference proteome</keyword>
<dbReference type="InterPro" id="IPR001650">
    <property type="entry name" value="Helicase_C-like"/>
</dbReference>
<dbReference type="InterPro" id="IPR014001">
    <property type="entry name" value="Helicase_ATP-bd"/>
</dbReference>
<feature type="region of interest" description="Disordered" evidence="6">
    <location>
        <begin position="73"/>
        <end position="97"/>
    </location>
</feature>
<dbReference type="SUPFAM" id="SSF53335">
    <property type="entry name" value="S-adenosyl-L-methionine-dependent methyltransferases"/>
    <property type="match status" value="1"/>
</dbReference>
<evidence type="ECO:0000256" key="5">
    <source>
        <dbReference type="ARBA" id="ARBA00022840"/>
    </source>
</evidence>
<dbReference type="Gene3D" id="3.40.50.150">
    <property type="entry name" value="Vaccinia Virus protein VP39"/>
    <property type="match status" value="1"/>
</dbReference>
<dbReference type="Pfam" id="PF00145">
    <property type="entry name" value="DNA_methylase"/>
    <property type="match status" value="1"/>
</dbReference>
<evidence type="ECO:0000256" key="3">
    <source>
        <dbReference type="ARBA" id="ARBA00022741"/>
    </source>
</evidence>
<keyword evidence="5" id="KW-0067">ATP-binding</keyword>
<feature type="region of interest" description="Disordered" evidence="6">
    <location>
        <begin position="1890"/>
        <end position="1910"/>
    </location>
</feature>
<dbReference type="GO" id="GO:0006281">
    <property type="term" value="P:DNA repair"/>
    <property type="evidence" value="ECO:0007669"/>
    <property type="project" value="TreeGrafter"/>
</dbReference>
<feature type="compositionally biased region" description="Acidic residues" evidence="6">
    <location>
        <begin position="1891"/>
        <end position="1900"/>
    </location>
</feature>
<dbReference type="GO" id="GO:0005524">
    <property type="term" value="F:ATP binding"/>
    <property type="evidence" value="ECO:0007669"/>
    <property type="project" value="UniProtKB-KW"/>
</dbReference>
<dbReference type="Gene3D" id="3.40.50.300">
    <property type="entry name" value="P-loop containing nucleotide triphosphate hydrolases"/>
    <property type="match status" value="1"/>
</dbReference>
<evidence type="ECO:0000256" key="6">
    <source>
        <dbReference type="SAM" id="MobiDB-lite"/>
    </source>
</evidence>
<evidence type="ECO:0000256" key="1">
    <source>
        <dbReference type="ARBA" id="ARBA00022603"/>
    </source>
</evidence>
<comment type="caution">
    <text evidence="8">The sequence shown here is derived from an EMBL/GenBank/DDBJ whole genome shotgun (WGS) entry which is preliminary data.</text>
</comment>
<dbReference type="InterPro" id="IPR038718">
    <property type="entry name" value="SNF2-like_sf"/>
</dbReference>
<dbReference type="Proteomes" id="UP001375240">
    <property type="component" value="Unassembled WGS sequence"/>
</dbReference>
<feature type="compositionally biased region" description="Acidic residues" evidence="6">
    <location>
        <begin position="170"/>
        <end position="189"/>
    </location>
</feature>
<dbReference type="InterPro" id="IPR050628">
    <property type="entry name" value="SNF2_RAD54_helicase_TF"/>
</dbReference>
<dbReference type="EMBL" id="JAVHNQ010000001">
    <property type="protein sequence ID" value="KAK6359728.1"/>
    <property type="molecule type" value="Genomic_DNA"/>
</dbReference>
<gene>
    <name evidence="8" type="ORF">TWF696_000868</name>
</gene>
<organism evidence="8 9">
    <name type="scientific">Orbilia brochopaga</name>
    <dbReference type="NCBI Taxonomy" id="3140254"/>
    <lineage>
        <taxon>Eukaryota</taxon>
        <taxon>Fungi</taxon>
        <taxon>Dikarya</taxon>
        <taxon>Ascomycota</taxon>
        <taxon>Pezizomycotina</taxon>
        <taxon>Orbiliomycetes</taxon>
        <taxon>Orbiliales</taxon>
        <taxon>Orbiliaceae</taxon>
        <taxon>Orbilia</taxon>
    </lineage>
</organism>
<sequence length="2194" mass="242806">MRKGASAKRQRDEDAGGQAADASSRIVEETAAKTRPRRTGAFATLSEAAIDLRRTKNQLEAQIWQSRPSAQFLESVSVPSPSSGAVGHGDSAVRTSHLQPISGALNLSVPVSRSAKSNLPANAPKENLAPLENRKKTDYATPSSDLGSEFVTPPPGKSDDDGSEFSASELIDEESDYDSEPVVETESDAYSDASTSGPSARGKAKSKPAPKRKIADIFTQTTKKFQGLNVSAVSKKQTKSAPGIKGVPRNKWTPETINELPPLSSIQDIFLDLTKRNKSLVDVSKQLNGRPLRVATMCSGTESPLLALGLITTHLKSVFGAEMTIEHVFSCEIEPWKQAYIERNFQPPILFRDVCELGEDFATTAYGARVEVPGNCDLLVAGTSCVDYSSLNNFGKGLNDGGESGRTFWGMFRWVKKHRPKIVILENVCKAPWGQVVTEFEDIGYAAGHTRFDTKNYYIPHTRQRGYLVAFNTDNGSFPVKWVQMVNDLTRPASVSFESFLLESDDPRVLEARQKLVREEVSKAKAHEWTACEIRHSNARTSENLGRQRPLTDWQENGVTKYPDFTWQEWGGMQVDRVNDLLDISYLRNCKKGMDISFKARLWNLSQNVDRDTEGKSAGISQCLTPTMIPYLTARGGPMIGIELLSLQGLPVEQLILTRETEANLKDLAGNAMSSTVVGTAIIAALVTGKNLLKGSEDKPQLELTASGVSGKPLVALPRNPTFKNLDLAGSPQMRVKDLLKLATRSARMCVCEGRSLISSHPVQVCKACGHLSCSKCGGKPAHVYHTLEDVQRMPPNVFENGLKEMLPMTVKFEGGSDALLASVQHAEDLPIKNKDWSIWQKHASIALSSTLTFKTMKRQEIWLVEYESPSAKLHLILDPSQVEWRLYVKIDWTSPEWKQLRRLFARPIAQMFTNPSGNSFLQGSWRIGVPGVAFVNVSVEYGGELIDSWEKSVGLVEPSLADKMVHTELHLTLGDQSQASLLDSDITGKWELLPKCGTANRALHRKMGDDGNPLFLFLDPNRLGDSTADSFVISRNCKRVAFGEHRSIVAKFDAVFRPTATNKVVKTQLNVDVFWIPAENLELVPCGEATARYSYMSPDAIVSHTTCDVPAAFLICSAPLPLALSTGWPMEWEAVDDAHAGETFSSINWLVERMKLGQKGSDWLAYDLQGDQSCATCAPPKPTILWGAGRNKSGPIEDPEESAVWERAMKARPAPWVTALKKDSANTLHLQIGLNLVSLVHRAADLLPPGIGLGQLSITWRLTSDYINPPRLILPDFRVKSNRCDPQSSQPPGFRLDLRPEQLRSLMWMRDQESAEAEDFIEEEIVEALHPQLSWKVAVKATRPNSAKGGVLADAVGYGKTAIILGLLAHTKNRYVPPVDPHGRIPVKATLIVVPGHLTNQWEAEIRKFTGSLFKVINIKTVNNLMSCSIKSLMDADIVIVAGSLFKSNAYLQRLAELSGGQACPTAGGRRFQDWLRDVTEGLKTQAGRMQSGKAAEAIAAVTQGCKDRQRALTEERLVLSRKAYKSIDPQTSDADDSDGEPARKKSKTTASENEPSSYDERRWKLKFSGKTNWKNIICPPLELFHFNRLVLDEFTYCVGMPLEVIPNLLATYRWVLSGTPPMGDFADIKKIAKFLGILLGIDDDTANSEVNNKKIAKERSAVESFQAFKELRTAAWHQDRHSHAQRFLDKFMRQNVAEIDEIPWKEHFLTVKLPAAERAIYIELDHHLKALDMNVTRKGYSKGGGDREARLHTAIGGSSSAEEALLKSCCHFSLNIENLRDDASAYTACDAIIEERTTQLRNNQEELVNYLQDGLLIAKRLRREVILNSDLPFLKYLEDKRKHSLDDQEATDLFRDLLQNAKAWAEAHVKTKTVPSILASIKPVKVKAEDDEDEDADDENARNKSNKLPSGLTDIDSVAVLKTIQHQVSRLLKELVGRCRSLRFFKLVRQAQHVSGKAKMHAPIWQDGTCICGKQQLTVDQVMVSSSCGHSACTDCMAKAAGLRNECPRKLEGCQSRVLDASLIRVSSLGADNDTLTTHGAKLDALVELLRFRIPEDERVLVFVQFPDLLKKVECVLQSAGVTVTRLAGSSRNKSSDLAYFQSEKSTRVLLLEVMGETAAGANLTMANHVVFLSPLLAVSDQQYQATETQAIGRARRYGQKKTVHIWRLVVEDTIDFQIYAERGNPVGDLSL</sequence>
<dbReference type="CDD" id="cd18793">
    <property type="entry name" value="SF2_C_SNF"/>
    <property type="match status" value="1"/>
</dbReference>
<protein>
    <recommendedName>
        <fullName evidence="7">Helicase ATP-binding domain-containing protein</fullName>
    </recommendedName>
</protein>
<feature type="domain" description="Helicase ATP-binding" evidence="7">
    <location>
        <begin position="1295"/>
        <end position="1655"/>
    </location>
</feature>
<dbReference type="InterPro" id="IPR027417">
    <property type="entry name" value="P-loop_NTPase"/>
</dbReference>
<evidence type="ECO:0000313" key="9">
    <source>
        <dbReference type="Proteomes" id="UP001375240"/>
    </source>
</evidence>
<evidence type="ECO:0000256" key="2">
    <source>
        <dbReference type="ARBA" id="ARBA00022679"/>
    </source>
</evidence>
<reference evidence="8 9" key="1">
    <citation type="submission" date="2019-10" db="EMBL/GenBank/DDBJ databases">
        <authorList>
            <person name="Palmer J.M."/>
        </authorList>
    </citation>
    <scope>NUCLEOTIDE SEQUENCE [LARGE SCALE GENOMIC DNA]</scope>
    <source>
        <strain evidence="8 9">TWF696</strain>
    </source>
</reference>
<dbReference type="PANTHER" id="PTHR45626">
    <property type="entry name" value="TRANSCRIPTION TERMINATION FACTOR 2-RELATED"/>
    <property type="match status" value="1"/>
</dbReference>
<evidence type="ECO:0000256" key="4">
    <source>
        <dbReference type="ARBA" id="ARBA00022801"/>
    </source>
</evidence>
<keyword evidence="3" id="KW-0547">Nucleotide-binding</keyword>
<feature type="region of interest" description="Disordered" evidence="6">
    <location>
        <begin position="1"/>
        <end position="39"/>
    </location>
</feature>
<dbReference type="InterPro" id="IPR049730">
    <property type="entry name" value="SNF2/RAD54-like_C"/>
</dbReference>
<dbReference type="Pfam" id="PF00271">
    <property type="entry name" value="Helicase_C"/>
    <property type="match status" value="1"/>
</dbReference>
<evidence type="ECO:0000259" key="7">
    <source>
        <dbReference type="SMART" id="SM00487"/>
    </source>
</evidence>
<dbReference type="GO" id="GO:0008168">
    <property type="term" value="F:methyltransferase activity"/>
    <property type="evidence" value="ECO:0007669"/>
    <property type="project" value="UniProtKB-KW"/>
</dbReference>
<dbReference type="Pfam" id="PF00176">
    <property type="entry name" value="SNF2-rel_dom"/>
    <property type="match status" value="1"/>
</dbReference>
<dbReference type="SMART" id="SM00487">
    <property type="entry name" value="DEXDc"/>
    <property type="match status" value="1"/>
</dbReference>
<feature type="compositionally biased region" description="Basic residues" evidence="6">
    <location>
        <begin position="202"/>
        <end position="212"/>
    </location>
</feature>
<dbReference type="InterPro" id="IPR000330">
    <property type="entry name" value="SNF2_N"/>
</dbReference>
<keyword evidence="4" id="KW-0378">Hydrolase</keyword>
<dbReference type="GO" id="GO:0008094">
    <property type="term" value="F:ATP-dependent activity, acting on DNA"/>
    <property type="evidence" value="ECO:0007669"/>
    <property type="project" value="TreeGrafter"/>
</dbReference>
<accession>A0AAV9VDT1</accession>
<dbReference type="GO" id="GO:0005634">
    <property type="term" value="C:nucleus"/>
    <property type="evidence" value="ECO:0007669"/>
    <property type="project" value="TreeGrafter"/>
</dbReference>
<dbReference type="GO" id="GO:0016787">
    <property type="term" value="F:hydrolase activity"/>
    <property type="evidence" value="ECO:0007669"/>
    <property type="project" value="UniProtKB-KW"/>
</dbReference>
<evidence type="ECO:0000313" key="8">
    <source>
        <dbReference type="EMBL" id="KAK6359728.1"/>
    </source>
</evidence>
<feature type="region of interest" description="Disordered" evidence="6">
    <location>
        <begin position="113"/>
        <end position="213"/>
    </location>
</feature>
<dbReference type="GO" id="GO:0032259">
    <property type="term" value="P:methylation"/>
    <property type="evidence" value="ECO:0007669"/>
    <property type="project" value="UniProtKB-KW"/>
</dbReference>
<dbReference type="SUPFAM" id="SSF52540">
    <property type="entry name" value="P-loop containing nucleoside triphosphate hydrolases"/>
    <property type="match status" value="2"/>
</dbReference>
<keyword evidence="1" id="KW-0489">Methyltransferase</keyword>
<dbReference type="Gene3D" id="3.40.50.10810">
    <property type="entry name" value="Tandem AAA-ATPase domain"/>
    <property type="match status" value="1"/>
</dbReference>
<dbReference type="InterPro" id="IPR029063">
    <property type="entry name" value="SAM-dependent_MTases_sf"/>
</dbReference>
<dbReference type="InterPro" id="IPR001525">
    <property type="entry name" value="C5_MeTfrase"/>
</dbReference>
<proteinExistence type="predicted"/>
<name>A0AAV9VDT1_9PEZI</name>
<keyword evidence="2" id="KW-0808">Transferase</keyword>
<dbReference type="PANTHER" id="PTHR45626:SF26">
    <property type="entry name" value="FAMILY HELICASE, PUTATIVE (AFU_ORTHOLOGUE AFUA_2G09120)-RELATED"/>
    <property type="match status" value="1"/>
</dbReference>
<feature type="region of interest" description="Disordered" evidence="6">
    <location>
        <begin position="1530"/>
        <end position="1559"/>
    </location>
</feature>